<dbReference type="EMBL" id="CAJNJA010026781">
    <property type="protein sequence ID" value="CAE7564533.1"/>
    <property type="molecule type" value="Genomic_DNA"/>
</dbReference>
<dbReference type="SUPFAM" id="SSF53098">
    <property type="entry name" value="Ribonuclease H-like"/>
    <property type="match status" value="1"/>
</dbReference>
<comment type="caution">
    <text evidence="2">The sequence shown here is derived from an EMBL/GenBank/DDBJ whole genome shotgun (WGS) entry which is preliminary data.</text>
</comment>
<protein>
    <recommendedName>
        <fullName evidence="4">RNase H type-1 domain-containing protein</fullName>
    </recommendedName>
</protein>
<evidence type="ECO:0008006" key="4">
    <source>
        <dbReference type="Google" id="ProtNLM"/>
    </source>
</evidence>
<proteinExistence type="predicted"/>
<evidence type="ECO:0000313" key="2">
    <source>
        <dbReference type="EMBL" id="CAE7564533.1"/>
    </source>
</evidence>
<dbReference type="OrthoDB" id="414167at2759"/>
<dbReference type="SUPFAM" id="SSF56219">
    <property type="entry name" value="DNase I-like"/>
    <property type="match status" value="1"/>
</dbReference>
<dbReference type="GO" id="GO:0003676">
    <property type="term" value="F:nucleic acid binding"/>
    <property type="evidence" value="ECO:0007669"/>
    <property type="project" value="InterPro"/>
</dbReference>
<dbReference type="InterPro" id="IPR012337">
    <property type="entry name" value="RNaseH-like_sf"/>
</dbReference>
<dbReference type="Gene3D" id="3.30.420.10">
    <property type="entry name" value="Ribonuclease H-like superfamily/Ribonuclease H"/>
    <property type="match status" value="1"/>
</dbReference>
<organism evidence="2 3">
    <name type="scientific">Symbiodinium necroappetens</name>
    <dbReference type="NCBI Taxonomy" id="1628268"/>
    <lineage>
        <taxon>Eukaryota</taxon>
        <taxon>Sar</taxon>
        <taxon>Alveolata</taxon>
        <taxon>Dinophyceae</taxon>
        <taxon>Suessiales</taxon>
        <taxon>Symbiodiniaceae</taxon>
        <taxon>Symbiodinium</taxon>
    </lineage>
</organism>
<sequence>MLGIYKFVCYARQLHFVLFTATLDNRYTAGSGSPCSRWARTAGLLLGLLWVVIFVLGFVGGLRRHPLFFNGQLTCFLARIGEFFCLRQSVAECSLTTGIFELVCSSRLLLGFSIFCAAPLGISAQTVWSCGPSPGRCCSGECDVQASVWAPKTMLVGAHFWPWFRGAGPLLGVLLAVTFAYGCDGTLVPWPAGLDGVRIGEAHNPGHRRRAAKGHSLAMSISNLRLRSHNLGGIRHWERKQRLWDPDASPDVGAYQETWADAKDILDTTRHLEERGYRSHWSAPGPPRGQGNGSLVTALRPIVARPLFDGHFDTEAAHLWSTTRVAGAWVETRKANDGIGVISFYGISGGNADAGKRGQTERLLTALMGYLGPFFQKPLFICMDANLTPDRSEVLTALMRLGWVDVAAGLGPTFRLDPSSDEANSKIDYVFANPEARKLVDGVELHWVPGYQHAAIDISLHLSLSTGPGHRLITPRRLPPLDPLCAGDAEKFDLWAHTHWQEGYAASHSSLLAAGDTEAAWQLCESFDAACLRARLEHAGLADSGECSGRGGVPKKALIRPSCRHIRPQAGPHDALWHRFEQWITRLQELRSQDSLEAQLLFATLWRIVCSRFSVLVASLWDEELALHPASDDGWLDLQARLTLARQRRAAAAAEHANAAKSKWANAMRKLPAACKYLKGTTCSRTGHLVDRESGEITVVVSRMHDMLLKAWQPLFQLYADAPEPTWDAFRAEYSAELDGWRARCPQDLPADALERAVRGRNPAKVGGTDGWTTAEGHLLPTASFAARQSCLNAVADGARWPSPLLFGTVPMMPKSDTGFPEDQRPLTCLSLWSVSWDKAIYNLSKNWLDELLPCQMRGARPDAMTMDIAWVVTLLFEHAHLYQQPKLGYFLDREKCFDRLPWSILYALEGSTGFPAQWSDADRRLNSGLRTAFRLGPLVGPFWASTNAFRQGLASSVRRVSLLMGIWVRRQVSLLPASFVGNFFDDCLVVNSSADERQRSMDESDRFDVLTGQKIGHRKTVGFVLPDGDAPLFSRGVALKQVASDKLLGVLIPADGLRDSTLQDTRVLAAEKFLPPILKLPISLEEKANLISLKTAGARYGLEIEEPSPACAHSFDQQVLQCLCGYRAHRCKATAMCLAWRGHRLFLEMAVPFQAFDTAQCQLQRSSQIRELFLEVWEFRDAHGLWDGAGILSHLARQCKKFGWQWTEAFGIEATHGLDIDLRCPVRGWYQHRLRIAIRQALLSSVPARKDLHGIHEGVNYELTTRLLLGQSLSLEQRCRLRFLFEGRVATAERASKHSGCSAICPNCDIDVTETSLHVSQVCPAFAAQRQAMLDATTQVERDSWPACFWNAGIVPHDPLLAAANRKLGCFSCHDGPAPDGPVSASSDVWLRDGRLVVAGDGACTHQGLAIARAGCGAYFGPEHRLNFAFALEGPLQDSDRAELRALLRVARWTPSATEYLTDNEAVLLGFAKLFVGHSKPWKDHNDLWLALGQVLHSRGWDLLRVSFVKGHATEMDVALGRASPREALWNARADNLAVAGAAIHAIPQELVLRFQRQAAVTALMQRTLLNIHAERTRLWQSSQHADPDGQNPDVDRAADHLEADEDAARALQDDPPRQLDVQHVLQNPQTALPRYCWLKPDGGVRFRLQPLPSRVGPATLRQDRHKGCSSHTPWAYGYGLIEPLYWFWASLRWVDEANASSDVVESISFLELAIAFQLLTGVLAADPKHGATPTMQQRVHWFRSASKRLEVIIGAFAFSMALECLAA</sequence>
<evidence type="ECO:0000256" key="1">
    <source>
        <dbReference type="SAM" id="Phobius"/>
    </source>
</evidence>
<keyword evidence="1" id="KW-0472">Membrane</keyword>
<dbReference type="InterPro" id="IPR036691">
    <property type="entry name" value="Endo/exonu/phosph_ase_sf"/>
</dbReference>
<feature type="transmembrane region" description="Helical" evidence="1">
    <location>
        <begin position="42"/>
        <end position="62"/>
    </location>
</feature>
<keyword evidence="3" id="KW-1185">Reference proteome</keyword>
<accession>A0A812UG61</accession>
<name>A0A812UG61_9DINO</name>
<dbReference type="InterPro" id="IPR036397">
    <property type="entry name" value="RNaseH_sf"/>
</dbReference>
<keyword evidence="1" id="KW-1133">Transmembrane helix</keyword>
<evidence type="ECO:0000313" key="3">
    <source>
        <dbReference type="Proteomes" id="UP000601435"/>
    </source>
</evidence>
<dbReference type="Gene3D" id="3.60.10.10">
    <property type="entry name" value="Endonuclease/exonuclease/phosphatase"/>
    <property type="match status" value="1"/>
</dbReference>
<reference evidence="2" key="1">
    <citation type="submission" date="2021-02" db="EMBL/GenBank/DDBJ databases">
        <authorList>
            <person name="Dougan E. K."/>
            <person name="Rhodes N."/>
            <person name="Thang M."/>
            <person name="Chan C."/>
        </authorList>
    </citation>
    <scope>NUCLEOTIDE SEQUENCE</scope>
</reference>
<keyword evidence="1" id="KW-0812">Transmembrane</keyword>
<gene>
    <name evidence="2" type="ORF">SNEC2469_LOCUS16348</name>
</gene>
<dbReference type="Proteomes" id="UP000601435">
    <property type="component" value="Unassembled WGS sequence"/>
</dbReference>